<proteinExistence type="predicted"/>
<reference evidence="2" key="1">
    <citation type="journal article" date="2019" name="Sci. Rep.">
        <title>Draft genome of Tanacetum cinerariifolium, the natural source of mosquito coil.</title>
        <authorList>
            <person name="Yamashiro T."/>
            <person name="Shiraishi A."/>
            <person name="Satake H."/>
            <person name="Nakayama K."/>
        </authorList>
    </citation>
    <scope>NUCLEOTIDE SEQUENCE</scope>
</reference>
<organism evidence="2">
    <name type="scientific">Tanacetum cinerariifolium</name>
    <name type="common">Dalmatian daisy</name>
    <name type="synonym">Chrysanthemum cinerariifolium</name>
    <dbReference type="NCBI Taxonomy" id="118510"/>
    <lineage>
        <taxon>Eukaryota</taxon>
        <taxon>Viridiplantae</taxon>
        <taxon>Streptophyta</taxon>
        <taxon>Embryophyta</taxon>
        <taxon>Tracheophyta</taxon>
        <taxon>Spermatophyta</taxon>
        <taxon>Magnoliopsida</taxon>
        <taxon>eudicotyledons</taxon>
        <taxon>Gunneridae</taxon>
        <taxon>Pentapetalae</taxon>
        <taxon>asterids</taxon>
        <taxon>campanulids</taxon>
        <taxon>Asterales</taxon>
        <taxon>Asteraceae</taxon>
        <taxon>Asteroideae</taxon>
        <taxon>Anthemideae</taxon>
        <taxon>Anthemidinae</taxon>
        <taxon>Tanacetum</taxon>
    </lineage>
</organism>
<accession>A0A699XED3</accession>
<sequence>DDHRGVDRHHRADDLIREFRGAGGHQVLRDIRRELAEHHGAQHAAYGEAHQPIVLEQNSPDRQKRYRRVRRVRRAELAVAENRINHEET</sequence>
<name>A0A699XED3_TANCI</name>
<feature type="non-terminal residue" evidence="2">
    <location>
        <position position="1"/>
    </location>
</feature>
<evidence type="ECO:0000313" key="2">
    <source>
        <dbReference type="EMBL" id="GFD56760.1"/>
    </source>
</evidence>
<feature type="non-terminal residue" evidence="2">
    <location>
        <position position="89"/>
    </location>
</feature>
<comment type="caution">
    <text evidence="2">The sequence shown here is derived from an EMBL/GenBank/DDBJ whole genome shotgun (WGS) entry which is preliminary data.</text>
</comment>
<feature type="region of interest" description="Disordered" evidence="1">
    <location>
        <begin position="39"/>
        <end position="67"/>
    </location>
</feature>
<evidence type="ECO:0000256" key="1">
    <source>
        <dbReference type="SAM" id="MobiDB-lite"/>
    </source>
</evidence>
<protein>
    <submittedName>
        <fullName evidence="2">Uncharacterized protein</fullName>
    </submittedName>
</protein>
<dbReference type="AlphaFoldDB" id="A0A699XED3"/>
<gene>
    <name evidence="2" type="ORF">Tci_928729</name>
</gene>
<dbReference type="EMBL" id="BKCJ011832927">
    <property type="protein sequence ID" value="GFD56760.1"/>
    <property type="molecule type" value="Genomic_DNA"/>
</dbReference>